<reference evidence="1" key="2">
    <citation type="journal article" date="2023" name="IMA Fungus">
        <title>Comparative genomic study of the Penicillium genus elucidates a diverse pangenome and 15 lateral gene transfer events.</title>
        <authorList>
            <person name="Petersen C."/>
            <person name="Sorensen T."/>
            <person name="Nielsen M.R."/>
            <person name="Sondergaard T.E."/>
            <person name="Sorensen J.L."/>
            <person name="Fitzpatrick D.A."/>
            <person name="Frisvad J.C."/>
            <person name="Nielsen K.L."/>
        </authorList>
    </citation>
    <scope>NUCLEOTIDE SEQUENCE</scope>
    <source>
        <strain evidence="1">IBT 16125</strain>
    </source>
</reference>
<comment type="caution">
    <text evidence="1">The sequence shown here is derived from an EMBL/GenBank/DDBJ whole genome shotgun (WGS) entry which is preliminary data.</text>
</comment>
<dbReference type="AlphaFoldDB" id="A0AAD6C7F1"/>
<accession>A0AAD6C7F1</accession>
<evidence type="ECO:0000313" key="2">
    <source>
        <dbReference type="Proteomes" id="UP001213681"/>
    </source>
</evidence>
<proteinExistence type="predicted"/>
<gene>
    <name evidence="1" type="ORF">N7458_006622</name>
</gene>
<sequence length="219" mass="24202">MPGNEEVLSLDLEDNDFLYPIRKGSRIYGFLILSDLKNAPRWNEAWTTLTVRMGPEGVIETIVDEFVPHSFDTTVIGGQDATFVNILELIPCSQISDRVSRVVLDDKSCVLKIVRFQSEVPALQQEVVTYAILASRSFSLAPQALGYVYEETRDRTVGFLMEDVLGRTPGEEDLDECRKPFDFSMNAGSFRVTSTVATVKEVVGSKASNSDKPGGEVPG</sequence>
<protein>
    <submittedName>
        <fullName evidence="1">Uncharacterized protein</fullName>
    </submittedName>
</protein>
<dbReference type="RefSeq" id="XP_056765708.1">
    <property type="nucleotide sequence ID" value="XM_056910004.1"/>
</dbReference>
<reference evidence="1" key="1">
    <citation type="submission" date="2022-12" db="EMBL/GenBank/DDBJ databases">
        <authorList>
            <person name="Petersen C."/>
        </authorList>
    </citation>
    <scope>NUCLEOTIDE SEQUENCE</scope>
    <source>
        <strain evidence="1">IBT 16125</strain>
    </source>
</reference>
<organism evidence="1 2">
    <name type="scientific">Penicillium daleae</name>
    <dbReference type="NCBI Taxonomy" id="63821"/>
    <lineage>
        <taxon>Eukaryota</taxon>
        <taxon>Fungi</taxon>
        <taxon>Dikarya</taxon>
        <taxon>Ascomycota</taxon>
        <taxon>Pezizomycotina</taxon>
        <taxon>Eurotiomycetes</taxon>
        <taxon>Eurotiomycetidae</taxon>
        <taxon>Eurotiales</taxon>
        <taxon>Aspergillaceae</taxon>
        <taxon>Penicillium</taxon>
    </lineage>
</organism>
<keyword evidence="2" id="KW-1185">Reference proteome</keyword>
<name>A0AAD6C7F1_9EURO</name>
<dbReference type="GeneID" id="81600247"/>
<dbReference type="Proteomes" id="UP001213681">
    <property type="component" value="Unassembled WGS sequence"/>
</dbReference>
<dbReference type="EMBL" id="JAPVEA010000006">
    <property type="protein sequence ID" value="KAJ5450173.1"/>
    <property type="molecule type" value="Genomic_DNA"/>
</dbReference>
<evidence type="ECO:0000313" key="1">
    <source>
        <dbReference type="EMBL" id="KAJ5450173.1"/>
    </source>
</evidence>